<dbReference type="Gene3D" id="3.40.30.10">
    <property type="entry name" value="Glutaredoxin"/>
    <property type="match status" value="1"/>
</dbReference>
<evidence type="ECO:0000313" key="3">
    <source>
        <dbReference type="Proteomes" id="UP000177797"/>
    </source>
</evidence>
<evidence type="ECO:0000259" key="1">
    <source>
        <dbReference type="Pfam" id="PF00462"/>
    </source>
</evidence>
<organism evidence="2 3">
    <name type="scientific">Candidatus Taylorbacteria bacterium RIFCSPLOWO2_01_FULL_48_100</name>
    <dbReference type="NCBI Taxonomy" id="1802322"/>
    <lineage>
        <taxon>Bacteria</taxon>
        <taxon>Candidatus Tayloriibacteriota</taxon>
    </lineage>
</organism>
<dbReference type="Pfam" id="PF00462">
    <property type="entry name" value="Glutaredoxin"/>
    <property type="match status" value="1"/>
</dbReference>
<dbReference type="GO" id="GO:0045454">
    <property type="term" value="P:cell redox homeostasis"/>
    <property type="evidence" value="ECO:0007669"/>
    <property type="project" value="TreeGrafter"/>
</dbReference>
<protein>
    <submittedName>
        <fullName evidence="2">NrdH-redoxin</fullName>
    </submittedName>
</protein>
<dbReference type="AlphaFoldDB" id="A0A1G2NEB2"/>
<dbReference type="PANTHER" id="PTHR34386">
    <property type="entry name" value="GLUTAREDOXIN"/>
    <property type="match status" value="1"/>
</dbReference>
<dbReference type="EMBL" id="MHSA01000012">
    <property type="protein sequence ID" value="OHA34425.1"/>
    <property type="molecule type" value="Genomic_DNA"/>
</dbReference>
<gene>
    <name evidence="2" type="ORF">A2938_01085</name>
</gene>
<dbReference type="InterPro" id="IPR051548">
    <property type="entry name" value="Grx-like_ET"/>
</dbReference>
<dbReference type="CDD" id="cd02976">
    <property type="entry name" value="NrdH"/>
    <property type="match status" value="1"/>
</dbReference>
<accession>A0A1G2NEB2</accession>
<dbReference type="Proteomes" id="UP000177797">
    <property type="component" value="Unassembled WGS sequence"/>
</dbReference>
<name>A0A1G2NEB2_9BACT</name>
<evidence type="ECO:0000313" key="2">
    <source>
        <dbReference type="EMBL" id="OHA34425.1"/>
    </source>
</evidence>
<dbReference type="PANTHER" id="PTHR34386:SF1">
    <property type="entry name" value="GLUTAREDOXIN-LIKE PROTEIN NRDH"/>
    <property type="match status" value="1"/>
</dbReference>
<sequence length="82" mass="8962">MTQETVTIYSTPSCVYCNSAKKFFTERGVAYTEYNVADDIKKREEMTAKSGQMGVPVITIGSRTIIGFNQSLLEEALGGVVS</sequence>
<dbReference type="PROSITE" id="PS51354">
    <property type="entry name" value="GLUTAREDOXIN_2"/>
    <property type="match status" value="1"/>
</dbReference>
<dbReference type="InterPro" id="IPR002109">
    <property type="entry name" value="Glutaredoxin"/>
</dbReference>
<feature type="domain" description="Glutaredoxin" evidence="1">
    <location>
        <begin position="6"/>
        <end position="63"/>
    </location>
</feature>
<dbReference type="GO" id="GO:0009055">
    <property type="term" value="F:electron transfer activity"/>
    <property type="evidence" value="ECO:0007669"/>
    <property type="project" value="TreeGrafter"/>
</dbReference>
<dbReference type="InterPro" id="IPR036249">
    <property type="entry name" value="Thioredoxin-like_sf"/>
</dbReference>
<proteinExistence type="predicted"/>
<comment type="caution">
    <text evidence="2">The sequence shown here is derived from an EMBL/GenBank/DDBJ whole genome shotgun (WGS) entry which is preliminary data.</text>
</comment>
<dbReference type="SUPFAM" id="SSF52833">
    <property type="entry name" value="Thioredoxin-like"/>
    <property type="match status" value="1"/>
</dbReference>
<reference evidence="2 3" key="1">
    <citation type="journal article" date="2016" name="Nat. Commun.">
        <title>Thousands of microbial genomes shed light on interconnected biogeochemical processes in an aquifer system.</title>
        <authorList>
            <person name="Anantharaman K."/>
            <person name="Brown C.T."/>
            <person name="Hug L.A."/>
            <person name="Sharon I."/>
            <person name="Castelle C.J."/>
            <person name="Probst A.J."/>
            <person name="Thomas B.C."/>
            <person name="Singh A."/>
            <person name="Wilkins M.J."/>
            <person name="Karaoz U."/>
            <person name="Brodie E.L."/>
            <person name="Williams K.H."/>
            <person name="Hubbard S.S."/>
            <person name="Banfield J.F."/>
        </authorList>
    </citation>
    <scope>NUCLEOTIDE SEQUENCE [LARGE SCALE GENOMIC DNA]</scope>
</reference>